<dbReference type="InterPro" id="IPR036397">
    <property type="entry name" value="RNaseH_sf"/>
</dbReference>
<accession>A0A6P5MSW2</accession>
<dbReference type="GO" id="GO:0003676">
    <property type="term" value="F:nucleic acid binding"/>
    <property type="evidence" value="ECO:0007669"/>
    <property type="project" value="InterPro"/>
</dbReference>
<reference evidence="2" key="2">
    <citation type="submission" date="2025-08" db="UniProtKB">
        <authorList>
            <consortium name="RefSeq"/>
        </authorList>
    </citation>
    <scope>IDENTIFICATION</scope>
    <source>
        <tissue evidence="2">Whole plant</tissue>
    </source>
</reference>
<sequence>MESSGGVSQMKKNNIFFGTVMVLSMEATLVVKGQLQRSFRAVDYVSKWMEAVALPINDAKVRYGVRHKVATPYHPQTSGQVTVSNRELKRILEKIVSVSRKDWYLNLDSEAAGIKRMLQLNEFDEFRHLAYENSKLYKERTKLLHDKKIAIRVFEPGQRVLLYNSRLKFFPGKLKSRWSGPFVVTRASPYGHVKIQKENSDRKFTVNGQRLKHYLGSEIDCQRSTHLLN</sequence>
<reference evidence="1" key="1">
    <citation type="journal article" date="2016" name="Nat. Genet.">
        <title>The genome sequences of Arachis duranensis and Arachis ipaensis, the diploid ancestors of cultivated peanut.</title>
        <authorList>
            <person name="Bertioli D.J."/>
            <person name="Cannon S.B."/>
            <person name="Froenicke L."/>
            <person name="Huang G."/>
            <person name="Farmer A.D."/>
            <person name="Cannon E.K."/>
            <person name="Liu X."/>
            <person name="Gao D."/>
            <person name="Clevenger J."/>
            <person name="Dash S."/>
            <person name="Ren L."/>
            <person name="Moretzsohn M.C."/>
            <person name="Shirasawa K."/>
            <person name="Huang W."/>
            <person name="Vidigal B."/>
            <person name="Abernathy B."/>
            <person name="Chu Y."/>
            <person name="Niederhuth C.E."/>
            <person name="Umale P."/>
            <person name="Araujo A.C."/>
            <person name="Kozik A."/>
            <person name="Kim K.D."/>
            <person name="Burow M.D."/>
            <person name="Varshney R.K."/>
            <person name="Wang X."/>
            <person name="Zhang X."/>
            <person name="Barkley N."/>
            <person name="Guimaraes P.M."/>
            <person name="Isobe S."/>
            <person name="Guo B."/>
            <person name="Liao B."/>
            <person name="Stalker H.T."/>
            <person name="Schmitz R.J."/>
            <person name="Scheffler B.E."/>
            <person name="Leal-Bertioli S.C."/>
            <person name="Xun X."/>
            <person name="Jackson S.A."/>
            <person name="Michelmore R."/>
            <person name="Ozias-Akins P."/>
        </authorList>
    </citation>
    <scope>NUCLEOTIDE SEQUENCE [LARGE SCALE GENOMIC DNA]</scope>
    <source>
        <strain evidence="1">cv. V14167</strain>
    </source>
</reference>
<dbReference type="GeneID" id="110275099"/>
<gene>
    <name evidence="2" type="primary">LOC110275099</name>
</gene>
<dbReference type="InterPro" id="IPR052160">
    <property type="entry name" value="Gypsy_RT_Integrase-like"/>
</dbReference>
<dbReference type="Proteomes" id="UP000515211">
    <property type="component" value="Chromosome 1"/>
</dbReference>
<dbReference type="Gene3D" id="3.30.420.10">
    <property type="entry name" value="Ribonuclease H-like superfamily/Ribonuclease H"/>
    <property type="match status" value="1"/>
</dbReference>
<dbReference type="KEGG" id="adu:110275099"/>
<evidence type="ECO:0000313" key="1">
    <source>
        <dbReference type="Proteomes" id="UP000515211"/>
    </source>
</evidence>
<dbReference type="RefSeq" id="XP_020986306.1">
    <property type="nucleotide sequence ID" value="XM_021130647.1"/>
</dbReference>
<protein>
    <submittedName>
        <fullName evidence="2">Uncharacterized protein LOC110275099</fullName>
    </submittedName>
</protein>
<dbReference type="PANTHER" id="PTHR47266">
    <property type="entry name" value="ENDONUCLEASE-RELATED"/>
    <property type="match status" value="1"/>
</dbReference>
<organism evidence="1 2">
    <name type="scientific">Arachis duranensis</name>
    <name type="common">Wild peanut</name>
    <dbReference type="NCBI Taxonomy" id="130453"/>
    <lineage>
        <taxon>Eukaryota</taxon>
        <taxon>Viridiplantae</taxon>
        <taxon>Streptophyta</taxon>
        <taxon>Embryophyta</taxon>
        <taxon>Tracheophyta</taxon>
        <taxon>Spermatophyta</taxon>
        <taxon>Magnoliopsida</taxon>
        <taxon>eudicotyledons</taxon>
        <taxon>Gunneridae</taxon>
        <taxon>Pentapetalae</taxon>
        <taxon>rosids</taxon>
        <taxon>fabids</taxon>
        <taxon>Fabales</taxon>
        <taxon>Fabaceae</taxon>
        <taxon>Papilionoideae</taxon>
        <taxon>50 kb inversion clade</taxon>
        <taxon>dalbergioids sensu lato</taxon>
        <taxon>Dalbergieae</taxon>
        <taxon>Pterocarpus clade</taxon>
        <taxon>Arachis</taxon>
    </lineage>
</organism>
<dbReference type="SUPFAM" id="SSF53098">
    <property type="entry name" value="Ribonuclease H-like"/>
    <property type="match status" value="1"/>
</dbReference>
<dbReference type="InterPro" id="IPR012337">
    <property type="entry name" value="RNaseH-like_sf"/>
</dbReference>
<dbReference type="AlphaFoldDB" id="A0A6P5MSW2"/>
<keyword evidence="1" id="KW-1185">Reference proteome</keyword>
<proteinExistence type="predicted"/>
<name>A0A6P5MSW2_ARADU</name>
<evidence type="ECO:0000313" key="2">
    <source>
        <dbReference type="RefSeq" id="XP_020986306.1"/>
    </source>
</evidence>